<reference evidence="2" key="1">
    <citation type="journal article" date="2008" name="BMC Genomics">
        <title>Analysis of 4,664 high-quality sequence-finished poplar full-length cDNA clones and their utility for the discovery of genes responding to insect feeding.</title>
        <authorList>
            <person name="Ralph S.G."/>
            <person name="Chun H.J."/>
            <person name="Cooper D."/>
            <person name="Kirkpatrick R."/>
            <person name="Kolosova N."/>
            <person name="Gunter L."/>
            <person name="Tuskan G.A."/>
            <person name="Douglas C.J."/>
            <person name="Holt R.A."/>
            <person name="Jones S.J."/>
            <person name="Marra M.A."/>
            <person name="Bohlmann J."/>
        </authorList>
    </citation>
    <scope>NUCLEOTIDE SEQUENCE</scope>
    <source>
        <tissue evidence="2">Phloem and cambium</tissue>
    </source>
</reference>
<dbReference type="EMBL" id="EF145691">
    <property type="protein sequence ID" value="ABK93829.1"/>
    <property type="molecule type" value="mRNA"/>
</dbReference>
<proteinExistence type="evidence at transcript level"/>
<evidence type="ECO:0000256" key="1">
    <source>
        <dbReference type="SAM" id="SignalP"/>
    </source>
</evidence>
<sequence length="87" mass="9702">MSVLAISFLGAIGLLGEYSPSSRKKGGPLFDTISYMHFGLFDEYPEFRGCSWIQPFLTKQERSFLAKESLEDNIAAAQFLNSSICVQ</sequence>
<protein>
    <submittedName>
        <fullName evidence="2">Uncharacterized protein</fullName>
    </submittedName>
</protein>
<keyword evidence="1" id="KW-0732">Signal</keyword>
<name>A9PBS6_POPTR</name>
<feature type="chain" id="PRO_5002742172" evidence="1">
    <location>
        <begin position="17"/>
        <end position="87"/>
    </location>
</feature>
<accession>A9PBS6</accession>
<evidence type="ECO:0000313" key="2">
    <source>
        <dbReference type="EMBL" id="ABK93829.1"/>
    </source>
</evidence>
<feature type="signal peptide" evidence="1">
    <location>
        <begin position="1"/>
        <end position="16"/>
    </location>
</feature>
<dbReference type="AlphaFoldDB" id="A9PBS6"/>
<organism evidence="2">
    <name type="scientific">Populus trichocarpa</name>
    <name type="common">Western balsam poplar</name>
    <name type="synonym">Populus balsamifera subsp. trichocarpa</name>
    <dbReference type="NCBI Taxonomy" id="3694"/>
    <lineage>
        <taxon>Eukaryota</taxon>
        <taxon>Viridiplantae</taxon>
        <taxon>Streptophyta</taxon>
        <taxon>Embryophyta</taxon>
        <taxon>Tracheophyta</taxon>
        <taxon>Spermatophyta</taxon>
        <taxon>Magnoliopsida</taxon>
        <taxon>eudicotyledons</taxon>
        <taxon>Gunneridae</taxon>
        <taxon>Pentapetalae</taxon>
        <taxon>rosids</taxon>
        <taxon>fabids</taxon>
        <taxon>Malpighiales</taxon>
        <taxon>Salicaceae</taxon>
        <taxon>Saliceae</taxon>
        <taxon>Populus</taxon>
    </lineage>
</organism>